<feature type="compositionally biased region" description="Basic and acidic residues" evidence="1">
    <location>
        <begin position="94"/>
        <end position="108"/>
    </location>
</feature>
<reference evidence="2 3" key="1">
    <citation type="submission" date="2020-12" db="EMBL/GenBank/DDBJ databases">
        <title>De novo assembly of Tibetan sheep genome.</title>
        <authorList>
            <person name="Li X."/>
        </authorList>
    </citation>
    <scope>NUCLEOTIDE SEQUENCE [LARGE SCALE GENOMIC DNA]</scope>
    <source>
        <tissue evidence="2">Heart</tissue>
    </source>
</reference>
<evidence type="ECO:0000256" key="1">
    <source>
        <dbReference type="SAM" id="MobiDB-lite"/>
    </source>
</evidence>
<gene>
    <name evidence="2" type="ORF">JEQ12_019006</name>
</gene>
<evidence type="ECO:0000313" key="3">
    <source>
        <dbReference type="Proteomes" id="UP000664991"/>
    </source>
</evidence>
<organism evidence="2 3">
    <name type="scientific">Ovis aries</name>
    <name type="common">Sheep</name>
    <dbReference type="NCBI Taxonomy" id="9940"/>
    <lineage>
        <taxon>Eukaryota</taxon>
        <taxon>Metazoa</taxon>
        <taxon>Chordata</taxon>
        <taxon>Craniata</taxon>
        <taxon>Vertebrata</taxon>
        <taxon>Euteleostomi</taxon>
        <taxon>Mammalia</taxon>
        <taxon>Eutheria</taxon>
        <taxon>Laurasiatheria</taxon>
        <taxon>Artiodactyla</taxon>
        <taxon>Ruminantia</taxon>
        <taxon>Pecora</taxon>
        <taxon>Bovidae</taxon>
        <taxon>Caprinae</taxon>
        <taxon>Ovis</taxon>
    </lineage>
</organism>
<comment type="caution">
    <text evidence="2">The sequence shown here is derived from an EMBL/GenBank/DDBJ whole genome shotgun (WGS) entry which is preliminary data.</text>
</comment>
<protein>
    <submittedName>
        <fullName evidence="2">Uncharacterized protein</fullName>
    </submittedName>
</protein>
<feature type="region of interest" description="Disordered" evidence="1">
    <location>
        <begin position="78"/>
        <end position="147"/>
    </location>
</feature>
<feature type="region of interest" description="Disordered" evidence="1">
    <location>
        <begin position="15"/>
        <end position="63"/>
    </location>
</feature>
<dbReference type="AlphaFoldDB" id="A0A836D3E5"/>
<accession>A0A836D3E5</accession>
<evidence type="ECO:0000313" key="2">
    <source>
        <dbReference type="EMBL" id="KAG5205756.1"/>
    </source>
</evidence>
<dbReference type="EMBL" id="JAEMGP010000008">
    <property type="protein sequence ID" value="KAG5205756.1"/>
    <property type="molecule type" value="Genomic_DNA"/>
</dbReference>
<dbReference type="Proteomes" id="UP000664991">
    <property type="component" value="Unassembled WGS sequence"/>
</dbReference>
<name>A0A836D3E5_SHEEP</name>
<sequence>MATASCYLQLVLYEHPSKAKRKHGGSGSRETEVWAKVQRPQSAEGVSAHERPRRRKKKEGETVVVLTPVTRSDKQIWHRKLAESTARGGGSESRQPEAKRLLAVKEGRQMQPRKNKLLPGGASVSPLANGGDAASGDGEGVEIEEQGSDRSLVPNILSFQLISISALRRKTS</sequence>
<proteinExistence type="predicted"/>